<dbReference type="Proteomes" id="UP000183987">
    <property type="component" value="Unassembled WGS sequence"/>
</dbReference>
<dbReference type="Pfam" id="PF04413">
    <property type="entry name" value="Glycos_transf_N"/>
    <property type="match status" value="1"/>
</dbReference>
<comment type="catalytic activity">
    <reaction evidence="7 10">
        <text>lipid IVA (E. coli) + CMP-3-deoxy-beta-D-manno-octulosonate = alpha-Kdo-(2-&gt;6)-lipid IVA (E. coli) + CMP + H(+)</text>
        <dbReference type="Rhea" id="RHEA:28066"/>
        <dbReference type="ChEBI" id="CHEBI:15378"/>
        <dbReference type="ChEBI" id="CHEBI:58603"/>
        <dbReference type="ChEBI" id="CHEBI:60364"/>
        <dbReference type="ChEBI" id="CHEBI:60377"/>
        <dbReference type="ChEBI" id="CHEBI:85987"/>
        <dbReference type="EC" id="2.4.99.12"/>
    </reaction>
</comment>
<proteinExistence type="inferred from homology"/>
<evidence type="ECO:0000256" key="10">
    <source>
        <dbReference type="RuleBase" id="RU365103"/>
    </source>
</evidence>
<dbReference type="InterPro" id="IPR007507">
    <property type="entry name" value="Glycos_transf_N"/>
</dbReference>
<dbReference type="GO" id="GO:0043842">
    <property type="term" value="F:Kdo transferase activity"/>
    <property type="evidence" value="ECO:0007669"/>
    <property type="project" value="UniProtKB-EC"/>
</dbReference>
<dbReference type="UniPathway" id="UPA00958"/>
<keyword evidence="5 10" id="KW-0808">Transferase</keyword>
<dbReference type="EC" id="2.4.99.12" evidence="3 10"/>
<feature type="active site" description="Proton acceptor" evidence="8">
    <location>
        <position position="66"/>
    </location>
</feature>
<keyword evidence="10" id="KW-0472">Membrane</keyword>
<reference evidence="13" key="1">
    <citation type="submission" date="2016-11" db="EMBL/GenBank/DDBJ databases">
        <authorList>
            <person name="Varghese N."/>
            <person name="Submissions S."/>
        </authorList>
    </citation>
    <scope>NUCLEOTIDE SEQUENCE [LARGE SCALE GENOMIC DNA]</scope>
    <source>
        <strain evidence="13">DSM 29326</strain>
    </source>
</reference>
<dbReference type="PANTHER" id="PTHR42755">
    <property type="entry name" value="3-DEOXY-MANNO-OCTULOSONATE CYTIDYLYLTRANSFERASE"/>
    <property type="match status" value="1"/>
</dbReference>
<evidence type="ECO:0000313" key="12">
    <source>
        <dbReference type="EMBL" id="SHE48184.1"/>
    </source>
</evidence>
<keyword evidence="13" id="KW-1185">Reference proteome</keyword>
<dbReference type="RefSeq" id="WP_072855588.1">
    <property type="nucleotide sequence ID" value="NZ_FQUE01000001.1"/>
</dbReference>
<evidence type="ECO:0000256" key="7">
    <source>
        <dbReference type="ARBA" id="ARBA00049183"/>
    </source>
</evidence>
<evidence type="ECO:0000256" key="1">
    <source>
        <dbReference type="ARBA" id="ARBA00003394"/>
    </source>
</evidence>
<evidence type="ECO:0000256" key="2">
    <source>
        <dbReference type="ARBA" id="ARBA00004713"/>
    </source>
</evidence>
<feature type="domain" description="3-deoxy-D-manno-octulosonic-acid transferase N-terminal" evidence="11">
    <location>
        <begin position="39"/>
        <end position="212"/>
    </location>
</feature>
<comment type="pathway">
    <text evidence="2 10">Bacterial outer membrane biogenesis; LPS core biosynthesis.</text>
</comment>
<feature type="site" description="Transition state stabilizer" evidence="9">
    <location>
        <position position="211"/>
    </location>
</feature>
<evidence type="ECO:0000259" key="11">
    <source>
        <dbReference type="Pfam" id="PF04413"/>
    </source>
</evidence>
<evidence type="ECO:0000256" key="9">
    <source>
        <dbReference type="PIRSR" id="PIRSR639901-2"/>
    </source>
</evidence>
<dbReference type="Gene3D" id="3.40.50.11720">
    <property type="entry name" value="3-Deoxy-D-manno-octulosonic-acid transferase, N-terminal domain"/>
    <property type="match status" value="1"/>
</dbReference>
<dbReference type="PANTHER" id="PTHR42755:SF1">
    <property type="entry name" value="3-DEOXY-D-MANNO-OCTULOSONIC ACID TRANSFERASE, MITOCHONDRIAL-RELATED"/>
    <property type="match status" value="1"/>
</dbReference>
<dbReference type="Gene3D" id="3.40.50.2000">
    <property type="entry name" value="Glycogen Phosphorylase B"/>
    <property type="match status" value="1"/>
</dbReference>
<dbReference type="InterPro" id="IPR039901">
    <property type="entry name" value="Kdotransferase"/>
</dbReference>
<gene>
    <name evidence="12" type="ORF">SAMN05444339_101493</name>
</gene>
<dbReference type="STRING" id="366533.SAMN05444339_101493"/>
<evidence type="ECO:0000256" key="5">
    <source>
        <dbReference type="ARBA" id="ARBA00022679"/>
    </source>
</evidence>
<dbReference type="GO" id="GO:0009244">
    <property type="term" value="P:lipopolysaccharide core region biosynthetic process"/>
    <property type="evidence" value="ECO:0007669"/>
    <property type="project" value="UniProtKB-UniRule"/>
</dbReference>
<evidence type="ECO:0000256" key="3">
    <source>
        <dbReference type="ARBA" id="ARBA00012621"/>
    </source>
</evidence>
<organism evidence="12 13">
    <name type="scientific">Loktanella atrilutea</name>
    <dbReference type="NCBI Taxonomy" id="366533"/>
    <lineage>
        <taxon>Bacteria</taxon>
        <taxon>Pseudomonadati</taxon>
        <taxon>Pseudomonadota</taxon>
        <taxon>Alphaproteobacteria</taxon>
        <taxon>Rhodobacterales</taxon>
        <taxon>Roseobacteraceae</taxon>
        <taxon>Loktanella</taxon>
    </lineage>
</organism>
<protein>
    <recommendedName>
        <fullName evidence="4 10">3-deoxy-D-manno-octulosonic acid transferase</fullName>
        <shortName evidence="10">Kdo transferase</shortName>
        <ecNumber evidence="3 10">2.4.99.12</ecNumber>
    </recommendedName>
    <alternativeName>
        <fullName evidence="6 10">Lipid IV(A) 3-deoxy-D-manno-octulosonic acid transferase</fullName>
    </alternativeName>
</protein>
<dbReference type="SUPFAM" id="SSF53756">
    <property type="entry name" value="UDP-Glycosyltransferase/glycogen phosphorylase"/>
    <property type="match status" value="1"/>
</dbReference>
<accession>A0A1M4TUW0</accession>
<comment type="function">
    <text evidence="1 10">Involved in lipopolysaccharide (LPS) biosynthesis. Catalyzes the transfer of 3-deoxy-D-manno-octulosonate (Kdo) residue(s) from CMP-Kdo to lipid IV(A), the tetraacyldisaccharide-1,4'-bisphosphate precursor of lipid A.</text>
</comment>
<evidence type="ECO:0000313" key="13">
    <source>
        <dbReference type="Proteomes" id="UP000183987"/>
    </source>
</evidence>
<sequence length="424" mass="45469">MTRPPLLLRTYGRLANLAAPLLYRRIRDRLVAHGTSPARARERLGHPTRPRPAGRLVWFHGASVGETLSALPLVTALLAQDDPPCILVTSGTASSADILARRLPPDAIHQFAPLDSARALRRFHAHWRPDLLVLMESEIWPQMIQTAPCPVVLLNARLSARALARWQRLGPSAAWLLRRLALIVTQTEATAAGLRALGVAPDRIRTGGNLKAAAPPPDADPAAVAQIRQALAERPRWLAAATHPGEEEALLAVHRHLLQTHPDLCLILAPRHPERGDRVAAMATDLTLTRRSAGEAPTAQVYLADTLGEMGLWYRTAPLAFVGGSLTPNGGHNPWEGAALGCALLTGEHLANCTQDWQTLAEADAARTGLTADTLGPVLQDMLTDPDSARAMGRRAAAVTARQGDDIARTVADLTSLMPAKAAP</sequence>
<dbReference type="GO" id="GO:0005886">
    <property type="term" value="C:plasma membrane"/>
    <property type="evidence" value="ECO:0007669"/>
    <property type="project" value="UniProtKB-SubCell"/>
</dbReference>
<dbReference type="GO" id="GO:0009245">
    <property type="term" value="P:lipid A biosynthetic process"/>
    <property type="evidence" value="ECO:0007669"/>
    <property type="project" value="TreeGrafter"/>
</dbReference>
<dbReference type="InterPro" id="IPR038107">
    <property type="entry name" value="Glycos_transf_N_sf"/>
</dbReference>
<evidence type="ECO:0000256" key="8">
    <source>
        <dbReference type="PIRSR" id="PIRSR639901-1"/>
    </source>
</evidence>
<dbReference type="EMBL" id="FQUE01000001">
    <property type="protein sequence ID" value="SHE48184.1"/>
    <property type="molecule type" value="Genomic_DNA"/>
</dbReference>
<keyword evidence="10" id="KW-1003">Cell membrane</keyword>
<name>A0A1M4TUW0_LOKAT</name>
<comment type="similarity">
    <text evidence="10">Belongs to the glycosyltransferase group 1 family.</text>
</comment>
<feature type="site" description="Transition state stabilizer" evidence="9">
    <location>
        <position position="136"/>
    </location>
</feature>
<dbReference type="AlphaFoldDB" id="A0A1M4TUW0"/>
<evidence type="ECO:0000256" key="4">
    <source>
        <dbReference type="ARBA" id="ARBA00019077"/>
    </source>
</evidence>
<keyword evidence="10" id="KW-0448">Lipopolysaccharide biosynthesis</keyword>
<evidence type="ECO:0000256" key="6">
    <source>
        <dbReference type="ARBA" id="ARBA00031445"/>
    </source>
</evidence>
<comment type="subcellular location">
    <subcellularLocation>
        <location evidence="10">Cell membrane</location>
    </subcellularLocation>
</comment>